<name>A0A6M1T372_9BACT</name>
<proteinExistence type="predicted"/>
<dbReference type="Gene3D" id="3.40.50.720">
    <property type="entry name" value="NAD(P)-binding Rossmann-like Domain"/>
    <property type="match status" value="1"/>
</dbReference>
<evidence type="ECO:0000313" key="1">
    <source>
        <dbReference type="EMBL" id="NGP88527.1"/>
    </source>
</evidence>
<dbReference type="InterPro" id="IPR036291">
    <property type="entry name" value="NAD(P)-bd_dom_sf"/>
</dbReference>
<dbReference type="Proteomes" id="UP000479132">
    <property type="component" value="Unassembled WGS sequence"/>
</dbReference>
<keyword evidence="2" id="KW-1185">Reference proteome</keyword>
<organism evidence="1 2">
    <name type="scientific">Fodinibius halophilus</name>
    <dbReference type="NCBI Taxonomy" id="1736908"/>
    <lineage>
        <taxon>Bacteria</taxon>
        <taxon>Pseudomonadati</taxon>
        <taxon>Balneolota</taxon>
        <taxon>Balneolia</taxon>
        <taxon>Balneolales</taxon>
        <taxon>Balneolaceae</taxon>
        <taxon>Fodinibius</taxon>
    </lineage>
</organism>
<dbReference type="RefSeq" id="WP_165268338.1">
    <property type="nucleotide sequence ID" value="NZ_JAALLS010000010.1"/>
</dbReference>
<reference evidence="1 2" key="1">
    <citation type="submission" date="2020-02" db="EMBL/GenBank/DDBJ databases">
        <title>Aliifodinibius halophilus 2W32, complete genome.</title>
        <authorList>
            <person name="Li Y."/>
            <person name="Wu S."/>
        </authorList>
    </citation>
    <scope>NUCLEOTIDE SEQUENCE [LARGE SCALE GENOMIC DNA]</scope>
    <source>
        <strain evidence="1 2">2W32</strain>
    </source>
</reference>
<evidence type="ECO:0000313" key="2">
    <source>
        <dbReference type="Proteomes" id="UP000479132"/>
    </source>
</evidence>
<gene>
    <name evidence="1" type="ORF">G3569_09175</name>
</gene>
<dbReference type="SUPFAM" id="SSF51735">
    <property type="entry name" value="NAD(P)-binding Rossmann-fold domains"/>
    <property type="match status" value="1"/>
</dbReference>
<evidence type="ECO:0008006" key="3">
    <source>
        <dbReference type="Google" id="ProtNLM"/>
    </source>
</evidence>
<protein>
    <recommendedName>
        <fullName evidence="3">Gfo/Idh/MocA family oxidoreductase</fullName>
    </recommendedName>
</protein>
<sequence>MKIGIVGPADRAMAWESHLRPHKSVSEVIITSKLKDIGNVDACLLLDDSDKRLAHLLEAVKQGYHCFLVSPLPTDRQKIQKIYHAAEESNVLLQFSHWPTLAPASKWMSKKVAKPSLIQIIREINHSEFYDSDHDFSHYWINELAFCMRWINGAVHHIDLKTVSFSGDHLYMLHLFLRFNSGATANIYINAASTEYNHHRVAADKNYMLDCNVREQKVRLAEQKNNQKRLYVNRQTFDASKSAELASMEFLKSIQLNRATIYNGYHLVELTKTIEKVKKRLART</sequence>
<accession>A0A6M1T372</accession>
<dbReference type="EMBL" id="JAALLS010000010">
    <property type="protein sequence ID" value="NGP88527.1"/>
    <property type="molecule type" value="Genomic_DNA"/>
</dbReference>
<dbReference type="Gene3D" id="3.30.360.10">
    <property type="entry name" value="Dihydrodipicolinate Reductase, domain 2"/>
    <property type="match status" value="1"/>
</dbReference>
<dbReference type="AlphaFoldDB" id="A0A6M1T372"/>
<comment type="caution">
    <text evidence="1">The sequence shown here is derived from an EMBL/GenBank/DDBJ whole genome shotgun (WGS) entry which is preliminary data.</text>
</comment>